<dbReference type="PANTHER" id="PTHR42760">
    <property type="entry name" value="SHORT-CHAIN DEHYDROGENASES/REDUCTASES FAMILY MEMBER"/>
    <property type="match status" value="1"/>
</dbReference>
<dbReference type="CDD" id="cd05233">
    <property type="entry name" value="SDR_c"/>
    <property type="match status" value="1"/>
</dbReference>
<gene>
    <name evidence="3" type="ORF">NDI79_15845</name>
</gene>
<dbReference type="EMBL" id="JAMQOQ010000004">
    <property type="protein sequence ID" value="MDS0295647.1"/>
    <property type="molecule type" value="Genomic_DNA"/>
</dbReference>
<proteinExistence type="inferred from homology"/>
<dbReference type="SUPFAM" id="SSF51735">
    <property type="entry name" value="NAD(P)-binding Rossmann-fold domains"/>
    <property type="match status" value="1"/>
</dbReference>
<dbReference type="InterPro" id="IPR020904">
    <property type="entry name" value="Sc_DH/Rdtase_CS"/>
</dbReference>
<evidence type="ECO:0000256" key="1">
    <source>
        <dbReference type="ARBA" id="ARBA00006484"/>
    </source>
</evidence>
<dbReference type="InterPro" id="IPR036291">
    <property type="entry name" value="NAD(P)-bd_dom_sf"/>
</dbReference>
<dbReference type="PRINTS" id="PR00080">
    <property type="entry name" value="SDRFAMILY"/>
</dbReference>
<organism evidence="3 4">
    <name type="scientific">Halogeometricum luteum</name>
    <dbReference type="NCBI Taxonomy" id="2950537"/>
    <lineage>
        <taxon>Archaea</taxon>
        <taxon>Methanobacteriati</taxon>
        <taxon>Methanobacteriota</taxon>
        <taxon>Stenosarchaea group</taxon>
        <taxon>Halobacteria</taxon>
        <taxon>Halobacteriales</taxon>
        <taxon>Haloferacaceae</taxon>
        <taxon>Halogeometricum</taxon>
    </lineage>
</organism>
<dbReference type="Proteomes" id="UP001254813">
    <property type="component" value="Unassembled WGS sequence"/>
</dbReference>
<dbReference type="RefSeq" id="WP_310929589.1">
    <property type="nucleotide sequence ID" value="NZ_JAMQOQ010000004.1"/>
</dbReference>
<comment type="caution">
    <text evidence="3">The sequence shown here is derived from an EMBL/GenBank/DDBJ whole genome shotgun (WGS) entry which is preliminary data.</text>
</comment>
<reference evidence="3 4" key="1">
    <citation type="submission" date="2022-06" db="EMBL/GenBank/DDBJ databases">
        <title>Halogeometricum sp. a new haloarchaeum isolate from saline soil.</title>
        <authorList>
            <person name="Strakova D."/>
            <person name="Galisteo C."/>
            <person name="Sanchez-Porro C."/>
            <person name="Ventosa A."/>
        </authorList>
    </citation>
    <scope>NUCLEOTIDE SEQUENCE [LARGE SCALE GENOMIC DNA]</scope>
    <source>
        <strain evidence="4">S3BR25-2</strain>
    </source>
</reference>
<sequence length="259" mass="27294">MTGKLSGETAIVTGSSQGIGKGIAERFAAEGANVVVNSRSQERAEEAAAAIEADGGTAIGVEADVTDEDAIEALVQTTAERFGSVDILVNNAGLTVIDRATEFDVAEWRKVINVDLVGTFIASRAVGRRMIDQGEGGAILNISSLMGGRGLQMRSPYCAAKAGVNNLTQTLAVEWAEHDIHVNALAPGFIWTEITGQTQGSADYTDDDIRDRTPLNRFGTIEEMAECATFLVGRDNFVTGEVLHADGGWQAYGWGAGGQ</sequence>
<dbReference type="Pfam" id="PF13561">
    <property type="entry name" value="adh_short_C2"/>
    <property type="match status" value="1"/>
</dbReference>
<dbReference type="InterPro" id="IPR002347">
    <property type="entry name" value="SDR_fam"/>
</dbReference>
<protein>
    <submittedName>
        <fullName evidence="3">SDR family oxidoreductase</fullName>
    </submittedName>
</protein>
<dbReference type="PROSITE" id="PS00061">
    <property type="entry name" value="ADH_SHORT"/>
    <property type="match status" value="1"/>
</dbReference>
<comment type="similarity">
    <text evidence="1">Belongs to the short-chain dehydrogenases/reductases (SDR) family.</text>
</comment>
<accession>A0ABU2G4B7</accession>
<keyword evidence="4" id="KW-1185">Reference proteome</keyword>
<evidence type="ECO:0000313" key="3">
    <source>
        <dbReference type="EMBL" id="MDS0295647.1"/>
    </source>
</evidence>
<keyword evidence="2" id="KW-0560">Oxidoreductase</keyword>
<evidence type="ECO:0000313" key="4">
    <source>
        <dbReference type="Proteomes" id="UP001254813"/>
    </source>
</evidence>
<dbReference type="PANTHER" id="PTHR42760:SF133">
    <property type="entry name" value="3-OXOACYL-[ACYL-CARRIER-PROTEIN] REDUCTASE"/>
    <property type="match status" value="1"/>
</dbReference>
<name>A0ABU2G4B7_9EURY</name>
<evidence type="ECO:0000256" key="2">
    <source>
        <dbReference type="ARBA" id="ARBA00023002"/>
    </source>
</evidence>
<dbReference type="Gene3D" id="3.40.50.720">
    <property type="entry name" value="NAD(P)-binding Rossmann-like Domain"/>
    <property type="match status" value="1"/>
</dbReference>
<dbReference type="NCBIfam" id="NF005559">
    <property type="entry name" value="PRK07231.1"/>
    <property type="match status" value="1"/>
</dbReference>
<dbReference type="PRINTS" id="PR00081">
    <property type="entry name" value="GDHRDH"/>
</dbReference>